<dbReference type="Gene3D" id="1.10.3210.10">
    <property type="entry name" value="Hypothetical protein af1432"/>
    <property type="match status" value="1"/>
</dbReference>
<protein>
    <recommendedName>
        <fullName evidence="1">HDOD domain-containing protein</fullName>
    </recommendedName>
</protein>
<dbReference type="CDD" id="cd00077">
    <property type="entry name" value="HDc"/>
    <property type="match status" value="1"/>
</dbReference>
<dbReference type="PANTHER" id="PTHR33525:SF3">
    <property type="entry name" value="RIBONUCLEASE Y"/>
    <property type="match status" value="1"/>
</dbReference>
<organism evidence="2">
    <name type="scientific">hydrothermal vent metagenome</name>
    <dbReference type="NCBI Taxonomy" id="652676"/>
    <lineage>
        <taxon>unclassified sequences</taxon>
        <taxon>metagenomes</taxon>
        <taxon>ecological metagenomes</taxon>
    </lineage>
</organism>
<dbReference type="EMBL" id="UOFO01000073">
    <property type="protein sequence ID" value="VAW85478.1"/>
    <property type="molecule type" value="Genomic_DNA"/>
</dbReference>
<name>A0A3B0YWT5_9ZZZZ</name>
<accession>A0A3B0YWT5</accession>
<feature type="domain" description="HDOD" evidence="1">
    <location>
        <begin position="15"/>
        <end position="212"/>
    </location>
</feature>
<reference evidence="2" key="1">
    <citation type="submission" date="2018-06" db="EMBL/GenBank/DDBJ databases">
        <authorList>
            <person name="Zhirakovskaya E."/>
        </authorList>
    </citation>
    <scope>NUCLEOTIDE SEQUENCE</scope>
</reference>
<dbReference type="PANTHER" id="PTHR33525">
    <property type="match status" value="1"/>
</dbReference>
<evidence type="ECO:0000259" key="1">
    <source>
        <dbReference type="PROSITE" id="PS51833"/>
    </source>
</evidence>
<dbReference type="InterPro" id="IPR003607">
    <property type="entry name" value="HD/PDEase_dom"/>
</dbReference>
<proteinExistence type="predicted"/>
<dbReference type="AlphaFoldDB" id="A0A3B0YWT5"/>
<sequence length="283" mass="31095">MNELQAKLVDMVDTMPAFPSSVTKILQLTSDINSSPKALIEVIDHDPVMTIKILILVNSAYFGLSKKIISIKQGVVILGINTLKNLAVTIAAMGMLPQNSNSKFDSNQFLLHSLGTATIARLLGQKLQVSAKEASDYFVAGLLHDFGKVVLVQFMPEEMEKALTRAANEGIPLFQTEAEEIRSDHTELGGMLAEKWQLPEDLVISLREHHKPITTGDTAKMRDCVIAANSIIKCLEFGHSGNPLIARLPDVVIERFGMELDELLESLGDVSEDLEKTRIFATL</sequence>
<dbReference type="PROSITE" id="PS51833">
    <property type="entry name" value="HDOD"/>
    <property type="match status" value="1"/>
</dbReference>
<gene>
    <name evidence="2" type="ORF">MNBD_GAMMA16-1918</name>
</gene>
<dbReference type="SUPFAM" id="SSF109604">
    <property type="entry name" value="HD-domain/PDEase-like"/>
    <property type="match status" value="1"/>
</dbReference>
<evidence type="ECO:0000313" key="2">
    <source>
        <dbReference type="EMBL" id="VAW85478.1"/>
    </source>
</evidence>
<dbReference type="InterPro" id="IPR013976">
    <property type="entry name" value="HDOD"/>
</dbReference>
<dbReference type="InterPro" id="IPR052340">
    <property type="entry name" value="RNase_Y/CdgJ"/>
</dbReference>
<dbReference type="Pfam" id="PF08668">
    <property type="entry name" value="HDOD"/>
    <property type="match status" value="1"/>
</dbReference>